<dbReference type="OrthoDB" id="7869153at2"/>
<dbReference type="InterPro" id="IPR026838">
    <property type="entry name" value="YheC/D"/>
</dbReference>
<name>A0A0M4FRX4_9BACI</name>
<evidence type="ECO:0000313" key="1">
    <source>
        <dbReference type="EMBL" id="ALC80593.1"/>
    </source>
</evidence>
<dbReference type="RefSeq" id="WP_053602332.1">
    <property type="nucleotide sequence ID" value="NZ_CP012600.1"/>
</dbReference>
<dbReference type="Pfam" id="PF14398">
    <property type="entry name" value="ATPgrasp_YheCD"/>
    <property type="match status" value="1"/>
</dbReference>
<dbReference type="Proteomes" id="UP000067625">
    <property type="component" value="Chromosome"/>
</dbReference>
<proteinExistence type="predicted"/>
<keyword evidence="2" id="KW-1185">Reference proteome</keyword>
<gene>
    <name evidence="1" type="ORF">AM592_02610</name>
</gene>
<sequence>MTDRLYHIGILRDVDNTVLLPPNLKKDNLLYVAFGTKVERCHISFNSTHKETIFLSENIYKNLHIPYRGKSRLLFHEETAFIGPLIGIFTAGFTKSLHRPIGERSMFFSKLLTTNFGMGGFCYVFGSHQIQWDEGTVKALIFQENGWEEAVVPLPDVVYDRLPNRKSEHYSILKETKDRLIKEYQIPWFNPSFFNKWDIHESLLHDLRVSDFLPDTAVHPTEEKLEWFLNSYKSIYIKPANGSLGHGIFQITSSGQEFIVKHSIYEQESPVEAIYSSVKEFLNNHFQNSDSRSFIIQQKITLLEINHHPVDFRVHTNKNDKGEWTVTAIAAKIAGENSITTHISKGGVIRTLAEIYDDPKERIMVIRKLSSAALLLSQVIDEHIDGFVGEIGFDLGIDTDDKLWLFEANSRPGRGIFSHPGLRTVEQLTKRRNFEYAAYLSEQSILSPDRLWT</sequence>
<reference evidence="1 2" key="2">
    <citation type="journal article" date="2016" name="Int. J. Syst. Evol. Microbiol.">
        <title>Bacillus gobiensis sp. nov., isolated from a soil sample.</title>
        <authorList>
            <person name="Liu B."/>
            <person name="Liu G.H."/>
            <person name="Cetin S."/>
            <person name="Schumann P."/>
            <person name="Pan Z.Z."/>
            <person name="Chen Q.Q."/>
        </authorList>
    </citation>
    <scope>NUCLEOTIDE SEQUENCE [LARGE SCALE GENOMIC DNA]</scope>
    <source>
        <strain evidence="1 2">FJAT-4402</strain>
    </source>
</reference>
<accession>A0A0M4FRX4</accession>
<dbReference type="SUPFAM" id="SSF56059">
    <property type="entry name" value="Glutathione synthetase ATP-binding domain-like"/>
    <property type="match status" value="1"/>
</dbReference>
<reference evidence="2" key="1">
    <citation type="submission" date="2015-08" db="EMBL/GenBank/DDBJ databases">
        <title>Genome sequencing project for genomic taxonomy and phylogenomics of Bacillus-like bacteria.</title>
        <authorList>
            <person name="Liu B."/>
            <person name="Wang J."/>
            <person name="Zhu Y."/>
            <person name="Liu G."/>
            <person name="Chen Q."/>
            <person name="Chen Z."/>
            <person name="Lan J."/>
            <person name="Che J."/>
            <person name="Ge C."/>
            <person name="Shi H."/>
            <person name="Pan Z."/>
            <person name="Liu X."/>
        </authorList>
    </citation>
    <scope>NUCLEOTIDE SEQUENCE [LARGE SCALE GENOMIC DNA]</scope>
    <source>
        <strain evidence="2">FJAT-4402</strain>
    </source>
</reference>
<dbReference type="PATRIC" id="fig|1441095.3.peg.567"/>
<evidence type="ECO:0000313" key="2">
    <source>
        <dbReference type="Proteomes" id="UP000067625"/>
    </source>
</evidence>
<protein>
    <submittedName>
        <fullName evidence="1">Endospore coat-associated protein</fullName>
    </submittedName>
</protein>
<dbReference type="AlphaFoldDB" id="A0A0M4FRX4"/>
<dbReference type="EMBL" id="CP012600">
    <property type="protein sequence ID" value="ALC80593.1"/>
    <property type="molecule type" value="Genomic_DNA"/>
</dbReference>
<organism evidence="1 2">
    <name type="scientific">Bacillus gobiensis</name>
    <dbReference type="NCBI Taxonomy" id="1441095"/>
    <lineage>
        <taxon>Bacteria</taxon>
        <taxon>Bacillati</taxon>
        <taxon>Bacillota</taxon>
        <taxon>Bacilli</taxon>
        <taxon>Bacillales</taxon>
        <taxon>Bacillaceae</taxon>
        <taxon>Bacillus</taxon>
    </lineage>
</organism>
<dbReference type="STRING" id="1441095.AM592_02610"/>